<keyword evidence="2" id="KW-1185">Reference proteome</keyword>
<comment type="caution">
    <text evidence="1">The sequence shown here is derived from an EMBL/GenBank/DDBJ whole genome shotgun (WGS) entry which is preliminary data.</text>
</comment>
<reference evidence="2" key="1">
    <citation type="submission" date="2016-01" db="EMBL/GenBank/DDBJ databases">
        <title>Draft genome of Chromobacterium sp. F49.</title>
        <authorList>
            <person name="Hong K.W."/>
        </authorList>
    </citation>
    <scope>NUCLEOTIDE SEQUENCE [LARGE SCALE GENOMIC DNA]</scope>
    <source>
        <strain evidence="2">P7IIIA</strain>
    </source>
</reference>
<dbReference type="EMBL" id="LRFC01000001">
    <property type="protein sequence ID" value="KZE69126.1"/>
    <property type="molecule type" value="Genomic_DNA"/>
</dbReference>
<accession>A0A161RWR5</accession>
<proteinExistence type="predicted"/>
<evidence type="ECO:0000313" key="2">
    <source>
        <dbReference type="Proteomes" id="UP000076567"/>
    </source>
</evidence>
<gene>
    <name evidence="1" type="ORF">AWM68_02340</name>
</gene>
<sequence length="259" mass="30491">MVVIPSAEILETWRKFNDFPMETLTKAWYFHKGTSTKQREVSLMKEHRHQYGITGNCFDLALWLLDEFKKDGISAFLIGSRFHTEHAHVAVVALDNQGNRFLCDLGDQWLCPIMIETRNEDYTNDRLRGFFPGADIQVQPEKNNSVEILYHRPNGKFSKQVFNLHPIEMNDFLLGAEYSQNLIRPKPLFECRVPYQEETAHWEFYNWESFLSTNIGLHKEDQTEDIHHWVNVIHQKANYNKEFLFDALTKYTSIQGEDS</sequence>
<organism evidence="1 2">
    <name type="scientific">Fictibacillus phosphorivorans</name>
    <dbReference type="NCBI Taxonomy" id="1221500"/>
    <lineage>
        <taxon>Bacteria</taxon>
        <taxon>Bacillati</taxon>
        <taxon>Bacillota</taxon>
        <taxon>Bacilli</taxon>
        <taxon>Bacillales</taxon>
        <taxon>Fictibacillaceae</taxon>
        <taxon>Fictibacillus</taxon>
    </lineage>
</organism>
<dbReference type="InterPro" id="IPR038765">
    <property type="entry name" value="Papain-like_cys_pep_sf"/>
</dbReference>
<protein>
    <submittedName>
        <fullName evidence="1">Uncharacterized protein</fullName>
    </submittedName>
</protein>
<name>A0A161RWR5_9BACL</name>
<dbReference type="SUPFAM" id="SSF54001">
    <property type="entry name" value="Cysteine proteinases"/>
    <property type="match status" value="1"/>
</dbReference>
<dbReference type="AlphaFoldDB" id="A0A161RWR5"/>
<dbReference type="Proteomes" id="UP000076567">
    <property type="component" value="Unassembled WGS sequence"/>
</dbReference>
<evidence type="ECO:0000313" key="1">
    <source>
        <dbReference type="EMBL" id="KZE69126.1"/>
    </source>
</evidence>